<reference evidence="7 8" key="1">
    <citation type="submission" date="2018-06" db="EMBL/GenBank/DDBJ databases">
        <title>Lujinxingia sediminis gen. nov. sp. nov., a new facultative anaerobic member of the class Deltaproteobacteria, and proposal of Lujinxingaceae fam. nov.</title>
        <authorList>
            <person name="Guo L.-Y."/>
            <person name="Li C.-M."/>
            <person name="Wang S."/>
            <person name="Du Z.-J."/>
        </authorList>
    </citation>
    <scope>NUCLEOTIDE SEQUENCE [LARGE SCALE GENOMIC DNA]</scope>
    <source>
        <strain evidence="7 8">FA350</strain>
    </source>
</reference>
<dbReference type="CDD" id="cd02570">
    <property type="entry name" value="PseudoU_synth_EcTruA"/>
    <property type="match status" value="1"/>
</dbReference>
<dbReference type="PIRSF" id="PIRSF001430">
    <property type="entry name" value="tRNA_psdUrid_synth"/>
    <property type="match status" value="1"/>
</dbReference>
<dbReference type="EMBL" id="CP030032">
    <property type="protein sequence ID" value="AWV87825.1"/>
    <property type="molecule type" value="Genomic_DNA"/>
</dbReference>
<dbReference type="Gene3D" id="3.30.70.580">
    <property type="entry name" value="Pseudouridine synthase I, catalytic domain, N-terminal subdomain"/>
    <property type="match status" value="1"/>
</dbReference>
<comment type="similarity">
    <text evidence="1 4 5">Belongs to the tRNA pseudouridine synthase TruA family.</text>
</comment>
<dbReference type="GO" id="GO:0003723">
    <property type="term" value="F:RNA binding"/>
    <property type="evidence" value="ECO:0007669"/>
    <property type="project" value="InterPro"/>
</dbReference>
<dbReference type="PANTHER" id="PTHR11142:SF0">
    <property type="entry name" value="TRNA PSEUDOURIDINE SYNTHASE-LIKE 1"/>
    <property type="match status" value="1"/>
</dbReference>
<name>A0A2Z4FGK1_9DELT</name>
<evidence type="ECO:0000256" key="3">
    <source>
        <dbReference type="ARBA" id="ARBA00023235"/>
    </source>
</evidence>
<feature type="binding site" evidence="4">
    <location>
        <position position="121"/>
    </location>
    <ligand>
        <name>substrate</name>
    </ligand>
</feature>
<gene>
    <name evidence="4" type="primary">truA</name>
    <name evidence="7" type="ORF">DN745_00135</name>
</gene>
<dbReference type="InterPro" id="IPR020103">
    <property type="entry name" value="PsdUridine_synth_cat_dom_sf"/>
</dbReference>
<keyword evidence="8" id="KW-1185">Reference proteome</keyword>
<evidence type="ECO:0000259" key="6">
    <source>
        <dbReference type="Pfam" id="PF01416"/>
    </source>
</evidence>
<dbReference type="NCBIfam" id="TIGR00071">
    <property type="entry name" value="hisT_truA"/>
    <property type="match status" value="1"/>
</dbReference>
<dbReference type="InterPro" id="IPR020095">
    <property type="entry name" value="PsdUridine_synth_TruA_C"/>
</dbReference>
<protein>
    <recommendedName>
        <fullName evidence="4">tRNA pseudouridine synthase A</fullName>
        <ecNumber evidence="4">5.4.99.12</ecNumber>
    </recommendedName>
    <alternativeName>
        <fullName evidence="4">tRNA pseudouridine(38-40) synthase</fullName>
    </alternativeName>
    <alternativeName>
        <fullName evidence="4">tRNA pseudouridylate synthase I</fullName>
    </alternativeName>
    <alternativeName>
        <fullName evidence="4">tRNA-uridine isomerase I</fullName>
    </alternativeName>
</protein>
<dbReference type="KEGG" id="bsed:DN745_00135"/>
<evidence type="ECO:0000256" key="2">
    <source>
        <dbReference type="ARBA" id="ARBA00022694"/>
    </source>
</evidence>
<sequence length="278" mass="30947">MMRTYKQIHHRILVAYDGTAYHGWQIQSNARSVEGDLTKAAMRILNCAADEVKIQGASRTDAGVHALGQVAHIAYDVDKALTPWDFVRALNALTDEDICVVYGDSAPPGFHARHSARGKIYQYDIWHHRFNHPLLRDRVWQVCGDLDLDAMREAATYLVGEHDFSAFRGKNCSAETTVRALSRVEIIAEDQRIRVEVEGTAFLKYMVRIIVGTLVHIGSGQAAPEVIKEMFATGERQLGGPTAPPQGLRLVEIFYPDHPWPGGTPQLGGPWAPPDTWP</sequence>
<dbReference type="Pfam" id="PF01416">
    <property type="entry name" value="PseudoU_synth_1"/>
    <property type="match status" value="2"/>
</dbReference>
<evidence type="ECO:0000313" key="7">
    <source>
        <dbReference type="EMBL" id="AWV87825.1"/>
    </source>
</evidence>
<dbReference type="AlphaFoldDB" id="A0A2Z4FGK1"/>
<dbReference type="InterPro" id="IPR020094">
    <property type="entry name" value="TruA/RsuA/RluB/E/F_N"/>
</dbReference>
<dbReference type="GO" id="GO:0160147">
    <property type="term" value="F:tRNA pseudouridine(38-40) synthase activity"/>
    <property type="evidence" value="ECO:0007669"/>
    <property type="project" value="UniProtKB-EC"/>
</dbReference>
<dbReference type="PANTHER" id="PTHR11142">
    <property type="entry name" value="PSEUDOURIDYLATE SYNTHASE"/>
    <property type="match status" value="1"/>
</dbReference>
<feature type="domain" description="Pseudouridine synthase I TruA alpha/beta" evidence="6">
    <location>
        <begin position="154"/>
        <end position="256"/>
    </location>
</feature>
<dbReference type="Proteomes" id="UP000249799">
    <property type="component" value="Chromosome"/>
</dbReference>
<dbReference type="InterPro" id="IPR001406">
    <property type="entry name" value="PsdUridine_synth_TruA"/>
</dbReference>
<organism evidence="7 8">
    <name type="scientific">Bradymonas sediminis</name>
    <dbReference type="NCBI Taxonomy" id="1548548"/>
    <lineage>
        <taxon>Bacteria</taxon>
        <taxon>Deltaproteobacteria</taxon>
        <taxon>Bradymonadales</taxon>
        <taxon>Bradymonadaceae</taxon>
        <taxon>Bradymonas</taxon>
    </lineage>
</organism>
<dbReference type="RefSeq" id="WP_111331035.1">
    <property type="nucleotide sequence ID" value="NZ_CP030032.1"/>
</dbReference>
<comment type="subunit">
    <text evidence="4">Homodimer.</text>
</comment>
<evidence type="ECO:0000313" key="8">
    <source>
        <dbReference type="Proteomes" id="UP000249799"/>
    </source>
</evidence>
<dbReference type="EC" id="5.4.99.12" evidence="4"/>
<dbReference type="Gene3D" id="3.30.70.660">
    <property type="entry name" value="Pseudouridine synthase I, catalytic domain, C-terminal subdomain"/>
    <property type="match status" value="1"/>
</dbReference>
<comment type="catalytic activity">
    <reaction evidence="4 5">
        <text>uridine(38/39/40) in tRNA = pseudouridine(38/39/40) in tRNA</text>
        <dbReference type="Rhea" id="RHEA:22376"/>
        <dbReference type="Rhea" id="RHEA-COMP:10085"/>
        <dbReference type="Rhea" id="RHEA-COMP:10087"/>
        <dbReference type="ChEBI" id="CHEBI:65314"/>
        <dbReference type="ChEBI" id="CHEBI:65315"/>
        <dbReference type="EC" id="5.4.99.12"/>
    </reaction>
</comment>
<dbReference type="SUPFAM" id="SSF55120">
    <property type="entry name" value="Pseudouridine synthase"/>
    <property type="match status" value="1"/>
</dbReference>
<dbReference type="InterPro" id="IPR020097">
    <property type="entry name" value="PsdUridine_synth_TruA_a/b_dom"/>
</dbReference>
<evidence type="ECO:0000256" key="4">
    <source>
        <dbReference type="HAMAP-Rule" id="MF_00171"/>
    </source>
</evidence>
<dbReference type="GO" id="GO:0031119">
    <property type="term" value="P:tRNA pseudouridine synthesis"/>
    <property type="evidence" value="ECO:0007669"/>
    <property type="project" value="UniProtKB-UniRule"/>
</dbReference>
<keyword evidence="2 4" id="KW-0819">tRNA processing</keyword>
<comment type="caution">
    <text evidence="4">Lacks conserved residue(s) required for the propagation of feature annotation.</text>
</comment>
<feature type="active site" description="Nucleophile" evidence="4">
    <location>
        <position position="61"/>
    </location>
</feature>
<accession>A0A2Z4FGK1</accession>
<dbReference type="HAMAP" id="MF_00171">
    <property type="entry name" value="TruA"/>
    <property type="match status" value="1"/>
</dbReference>
<feature type="domain" description="Pseudouridine synthase I TruA alpha/beta" evidence="6">
    <location>
        <begin position="14"/>
        <end position="100"/>
    </location>
</feature>
<dbReference type="OrthoDB" id="9811823at2"/>
<dbReference type="FunFam" id="3.30.70.580:FF:000001">
    <property type="entry name" value="tRNA pseudouridine synthase A"/>
    <property type="match status" value="1"/>
</dbReference>
<evidence type="ECO:0000256" key="5">
    <source>
        <dbReference type="RuleBase" id="RU003792"/>
    </source>
</evidence>
<keyword evidence="3 4" id="KW-0413">Isomerase</keyword>
<evidence type="ECO:0000256" key="1">
    <source>
        <dbReference type="ARBA" id="ARBA00009375"/>
    </source>
</evidence>
<proteinExistence type="inferred from homology"/>
<comment type="function">
    <text evidence="4">Formation of pseudouridine at positions 38, 39 and 40 in the anticodon stem and loop of transfer RNAs.</text>
</comment>